<gene>
    <name evidence="14" type="ORF">GGP99_001580</name>
</gene>
<evidence type="ECO:0000313" key="15">
    <source>
        <dbReference type="Proteomes" id="UP001155110"/>
    </source>
</evidence>
<dbReference type="InterPro" id="IPR007694">
    <property type="entry name" value="DNA_helicase_DnaB-like_C"/>
</dbReference>
<dbReference type="Pfam" id="PF00772">
    <property type="entry name" value="DnaB"/>
    <property type="match status" value="1"/>
</dbReference>
<dbReference type="EMBL" id="JANTZM010000007">
    <property type="protein sequence ID" value="MCS4157616.1"/>
    <property type="molecule type" value="Genomic_DNA"/>
</dbReference>
<evidence type="ECO:0000313" key="14">
    <source>
        <dbReference type="EMBL" id="MCS4157616.1"/>
    </source>
</evidence>
<dbReference type="Gene3D" id="1.10.860.10">
    <property type="entry name" value="DNAb Helicase, Chain A"/>
    <property type="match status" value="1"/>
</dbReference>
<dbReference type="Gene3D" id="3.40.50.300">
    <property type="entry name" value="P-loop containing nucleotide triphosphate hydrolases"/>
    <property type="match status" value="1"/>
</dbReference>
<dbReference type="PANTHER" id="PTHR30153">
    <property type="entry name" value="REPLICATIVE DNA HELICASE DNAB"/>
    <property type="match status" value="1"/>
</dbReference>
<keyword evidence="7" id="KW-0067">ATP-binding</keyword>
<dbReference type="GO" id="GO:0006269">
    <property type="term" value="P:DNA replication, synthesis of primer"/>
    <property type="evidence" value="ECO:0007669"/>
    <property type="project" value="UniProtKB-KW"/>
</dbReference>
<comment type="similarity">
    <text evidence="1">Belongs to the helicase family. DnaB subfamily.</text>
</comment>
<dbReference type="AlphaFoldDB" id="A0AAW5P6F2"/>
<comment type="caution">
    <text evidence="14">The sequence shown here is derived from an EMBL/GenBank/DDBJ whole genome shotgun (WGS) entry which is preliminary data.</text>
</comment>
<accession>A0AAW5P6F2</accession>
<sequence length="487" mass="54369">MATLSKHDIEESLLSALLHNPESIPEAVSVCDDPDLMDEDTNRQLWKGILDMYAAENGPAPDPTSLMSHVSQRGYLTKDTAKERLARIVQLQEHAGNVEGWAEELLGLKNRRDLRALLPRVKSMIEDPEADLDSIQKEMTDAMAERHSIAEPARASNVAVSMLDRLDGKQVGYMPGNLKTGMPELDNLIDGVMDTDLVGILARPKWGKTSFMVQMIVGQKLIYPEGHIDVFSMEMSEQRMTYRIVSQISGVPYQTVKRVMRDPDEIGGEEKQAVRSAAERVAGWEGELRIYTGSMTPRQVCQIIRANTTRDAAAENDHLSVFIDNFQSFGKVVQREQMEEASSLIKDLTLDCESPVFLLSQVNRNCVDQNRPPRIKDAKGTGQLEQDFDRAITIDRPDMRNPHMSVDELRSMGIREGWAVIGLDKNREGKEGTFEKYFHGPTMQFVDQEPEESEAGDAMLAGAGRGPSEDDEVETGSAEDAEDIFNV</sequence>
<evidence type="ECO:0000256" key="4">
    <source>
        <dbReference type="ARBA" id="ARBA00022741"/>
    </source>
</evidence>
<dbReference type="PANTHER" id="PTHR30153:SF2">
    <property type="entry name" value="REPLICATIVE DNA HELICASE"/>
    <property type="match status" value="1"/>
</dbReference>
<dbReference type="GO" id="GO:0005829">
    <property type="term" value="C:cytosol"/>
    <property type="evidence" value="ECO:0007669"/>
    <property type="project" value="TreeGrafter"/>
</dbReference>
<evidence type="ECO:0000256" key="12">
    <source>
        <dbReference type="SAM" id="MobiDB-lite"/>
    </source>
</evidence>
<dbReference type="SUPFAM" id="SSF52540">
    <property type="entry name" value="P-loop containing nucleoside triphosphate hydrolases"/>
    <property type="match status" value="1"/>
</dbReference>
<keyword evidence="8" id="KW-0238">DNA-binding</keyword>
<keyword evidence="6 14" id="KW-0347">Helicase</keyword>
<dbReference type="GO" id="GO:0043139">
    <property type="term" value="F:5'-3' DNA helicase activity"/>
    <property type="evidence" value="ECO:0007669"/>
    <property type="project" value="UniProtKB-EC"/>
</dbReference>
<feature type="domain" description="SF4 helicase" evidence="13">
    <location>
        <begin position="171"/>
        <end position="452"/>
    </location>
</feature>
<reference evidence="14" key="1">
    <citation type="submission" date="2022-08" db="EMBL/GenBank/DDBJ databases">
        <title>Genomic Encyclopedia of Type Strains, Phase V (KMG-V): Genome sequencing to study the core and pangenomes of soil and plant-associated prokaryotes.</title>
        <authorList>
            <person name="Whitman W."/>
        </authorList>
    </citation>
    <scope>NUCLEOTIDE SEQUENCE</scope>
    <source>
        <strain evidence="14">SP3002</strain>
    </source>
</reference>
<evidence type="ECO:0000256" key="6">
    <source>
        <dbReference type="ARBA" id="ARBA00022806"/>
    </source>
</evidence>
<protein>
    <recommendedName>
        <fullName evidence="10">DNA 5'-3' helicase</fullName>
        <ecNumber evidence="10">5.6.2.3</ecNumber>
    </recommendedName>
</protein>
<dbReference type="Proteomes" id="UP001155110">
    <property type="component" value="Unassembled WGS sequence"/>
</dbReference>
<organism evidence="14 15">
    <name type="scientific">Salinibacter ruber</name>
    <dbReference type="NCBI Taxonomy" id="146919"/>
    <lineage>
        <taxon>Bacteria</taxon>
        <taxon>Pseudomonadati</taxon>
        <taxon>Rhodothermota</taxon>
        <taxon>Rhodothermia</taxon>
        <taxon>Rhodothermales</taxon>
        <taxon>Salinibacteraceae</taxon>
        <taxon>Salinibacter</taxon>
    </lineage>
</organism>
<evidence type="ECO:0000256" key="11">
    <source>
        <dbReference type="ARBA" id="ARBA00048954"/>
    </source>
</evidence>
<dbReference type="InterPro" id="IPR036185">
    <property type="entry name" value="DNA_heli_DnaB-like_N_sf"/>
</dbReference>
<name>A0AAW5P6F2_9BACT</name>
<keyword evidence="5 14" id="KW-0378">Hydrolase</keyword>
<dbReference type="SUPFAM" id="SSF48024">
    <property type="entry name" value="N-terminal domain of DnaB helicase"/>
    <property type="match status" value="1"/>
</dbReference>
<dbReference type="Pfam" id="PF03796">
    <property type="entry name" value="DnaB_C"/>
    <property type="match status" value="1"/>
</dbReference>
<dbReference type="EC" id="5.6.2.3" evidence="10"/>
<dbReference type="InterPro" id="IPR027417">
    <property type="entry name" value="P-loop_NTPase"/>
</dbReference>
<evidence type="ECO:0000256" key="2">
    <source>
        <dbReference type="ARBA" id="ARBA00022515"/>
    </source>
</evidence>
<dbReference type="InterPro" id="IPR007693">
    <property type="entry name" value="DNA_helicase_DnaB-like_N"/>
</dbReference>
<keyword evidence="3" id="KW-0235">DNA replication</keyword>
<dbReference type="RefSeq" id="WP_259258107.1">
    <property type="nucleotide sequence ID" value="NZ_JANTZM010000007.1"/>
</dbReference>
<evidence type="ECO:0000256" key="8">
    <source>
        <dbReference type="ARBA" id="ARBA00023125"/>
    </source>
</evidence>
<comment type="catalytic activity">
    <reaction evidence="11">
        <text>ATP + H2O = ADP + phosphate + H(+)</text>
        <dbReference type="Rhea" id="RHEA:13065"/>
        <dbReference type="ChEBI" id="CHEBI:15377"/>
        <dbReference type="ChEBI" id="CHEBI:15378"/>
        <dbReference type="ChEBI" id="CHEBI:30616"/>
        <dbReference type="ChEBI" id="CHEBI:43474"/>
        <dbReference type="ChEBI" id="CHEBI:456216"/>
        <dbReference type="EC" id="5.6.2.3"/>
    </reaction>
</comment>
<evidence type="ECO:0000256" key="3">
    <source>
        <dbReference type="ARBA" id="ARBA00022705"/>
    </source>
</evidence>
<evidence type="ECO:0000256" key="10">
    <source>
        <dbReference type="ARBA" id="ARBA00044969"/>
    </source>
</evidence>
<dbReference type="GO" id="GO:0016787">
    <property type="term" value="F:hydrolase activity"/>
    <property type="evidence" value="ECO:0007669"/>
    <property type="project" value="UniProtKB-KW"/>
</dbReference>
<dbReference type="GO" id="GO:0003677">
    <property type="term" value="F:DNA binding"/>
    <property type="evidence" value="ECO:0007669"/>
    <property type="project" value="UniProtKB-KW"/>
</dbReference>
<feature type="compositionally biased region" description="Acidic residues" evidence="12">
    <location>
        <begin position="469"/>
        <end position="487"/>
    </location>
</feature>
<dbReference type="GO" id="GO:0005524">
    <property type="term" value="F:ATP binding"/>
    <property type="evidence" value="ECO:0007669"/>
    <property type="project" value="UniProtKB-KW"/>
</dbReference>
<keyword evidence="9" id="KW-0413">Isomerase</keyword>
<feature type="region of interest" description="Disordered" evidence="12">
    <location>
        <begin position="448"/>
        <end position="487"/>
    </location>
</feature>
<keyword evidence="2" id="KW-0639">Primosome</keyword>
<dbReference type="GO" id="GO:1990077">
    <property type="term" value="C:primosome complex"/>
    <property type="evidence" value="ECO:0007669"/>
    <property type="project" value="UniProtKB-KW"/>
</dbReference>
<proteinExistence type="inferred from homology"/>
<evidence type="ECO:0000256" key="5">
    <source>
        <dbReference type="ARBA" id="ARBA00022801"/>
    </source>
</evidence>
<dbReference type="PROSITE" id="PS51199">
    <property type="entry name" value="SF4_HELICASE"/>
    <property type="match status" value="1"/>
</dbReference>
<dbReference type="InterPro" id="IPR016136">
    <property type="entry name" value="DNA_helicase_N/primase_C"/>
</dbReference>
<keyword evidence="4" id="KW-0547">Nucleotide-binding</keyword>
<evidence type="ECO:0000259" key="13">
    <source>
        <dbReference type="PROSITE" id="PS51199"/>
    </source>
</evidence>
<evidence type="ECO:0000256" key="1">
    <source>
        <dbReference type="ARBA" id="ARBA00008428"/>
    </source>
</evidence>
<evidence type="ECO:0000256" key="9">
    <source>
        <dbReference type="ARBA" id="ARBA00023235"/>
    </source>
</evidence>
<evidence type="ECO:0000256" key="7">
    <source>
        <dbReference type="ARBA" id="ARBA00022840"/>
    </source>
</evidence>